<evidence type="ECO:0000259" key="4">
    <source>
        <dbReference type="PROSITE" id="PS51118"/>
    </source>
</evidence>
<dbReference type="PANTHER" id="PTHR33204:SF39">
    <property type="entry name" value="TRANSCRIPTIONAL REGULATORY PROTEIN"/>
    <property type="match status" value="1"/>
</dbReference>
<dbReference type="PROSITE" id="PS51118">
    <property type="entry name" value="HTH_HXLR"/>
    <property type="match status" value="1"/>
</dbReference>
<dbReference type="Pfam" id="PF01638">
    <property type="entry name" value="HxlR"/>
    <property type="match status" value="1"/>
</dbReference>
<dbReference type="Proteomes" id="UP000565715">
    <property type="component" value="Unassembled WGS sequence"/>
</dbReference>
<gene>
    <name evidence="5" type="ORF">HGA13_22690</name>
</gene>
<evidence type="ECO:0000256" key="3">
    <source>
        <dbReference type="ARBA" id="ARBA00023163"/>
    </source>
</evidence>
<evidence type="ECO:0000313" key="5">
    <source>
        <dbReference type="EMBL" id="NKY35857.1"/>
    </source>
</evidence>
<accession>A0A846XJZ4</accession>
<dbReference type="GO" id="GO:0003677">
    <property type="term" value="F:DNA binding"/>
    <property type="evidence" value="ECO:0007669"/>
    <property type="project" value="UniProtKB-KW"/>
</dbReference>
<dbReference type="InterPro" id="IPR036390">
    <property type="entry name" value="WH_DNA-bd_sf"/>
</dbReference>
<sequence>MFPTPAQTPSFVTAELPATVPSADYQACPVTDIVRLLGDKWTLLVIARLARRPYHYNELHRSIENISRRMLTRTLRTLEADGLVDRMTYPTVPPTVRYSLTPLGETLLDPLSAIAGWAVNHAGDIAAARLAHTGAAAR</sequence>
<feature type="domain" description="HTH hxlR-type" evidence="4">
    <location>
        <begin position="28"/>
        <end position="126"/>
    </location>
</feature>
<dbReference type="AlphaFoldDB" id="A0A846XJZ4"/>
<keyword evidence="3" id="KW-0804">Transcription</keyword>
<keyword evidence="6" id="KW-1185">Reference proteome</keyword>
<dbReference type="RefSeq" id="WP_068045472.1">
    <property type="nucleotide sequence ID" value="NZ_JAAXOO010000006.1"/>
</dbReference>
<evidence type="ECO:0000256" key="2">
    <source>
        <dbReference type="ARBA" id="ARBA00023125"/>
    </source>
</evidence>
<dbReference type="InterPro" id="IPR002577">
    <property type="entry name" value="HTH_HxlR"/>
</dbReference>
<dbReference type="InterPro" id="IPR036388">
    <property type="entry name" value="WH-like_DNA-bd_sf"/>
</dbReference>
<comment type="caution">
    <text evidence="5">The sequence shown here is derived from an EMBL/GenBank/DDBJ whole genome shotgun (WGS) entry which is preliminary data.</text>
</comment>
<proteinExistence type="predicted"/>
<dbReference type="EMBL" id="JAAXOO010000006">
    <property type="protein sequence ID" value="NKY35857.1"/>
    <property type="molecule type" value="Genomic_DNA"/>
</dbReference>
<keyword evidence="1" id="KW-0805">Transcription regulation</keyword>
<dbReference type="Gene3D" id="1.10.10.10">
    <property type="entry name" value="Winged helix-like DNA-binding domain superfamily/Winged helix DNA-binding domain"/>
    <property type="match status" value="1"/>
</dbReference>
<dbReference type="PANTHER" id="PTHR33204">
    <property type="entry name" value="TRANSCRIPTIONAL REGULATOR, MARR FAMILY"/>
    <property type="match status" value="1"/>
</dbReference>
<protein>
    <submittedName>
        <fullName evidence="5">Helix-turn-helix transcriptional regulator</fullName>
    </submittedName>
</protein>
<organism evidence="5 6">
    <name type="scientific">Nocardia speluncae</name>
    <dbReference type="NCBI Taxonomy" id="419477"/>
    <lineage>
        <taxon>Bacteria</taxon>
        <taxon>Bacillati</taxon>
        <taxon>Actinomycetota</taxon>
        <taxon>Actinomycetes</taxon>
        <taxon>Mycobacteriales</taxon>
        <taxon>Nocardiaceae</taxon>
        <taxon>Nocardia</taxon>
    </lineage>
</organism>
<evidence type="ECO:0000256" key="1">
    <source>
        <dbReference type="ARBA" id="ARBA00023015"/>
    </source>
</evidence>
<evidence type="ECO:0000313" key="6">
    <source>
        <dbReference type="Proteomes" id="UP000565715"/>
    </source>
</evidence>
<reference evidence="5 6" key="1">
    <citation type="submission" date="2020-04" db="EMBL/GenBank/DDBJ databases">
        <title>MicrobeNet Type strains.</title>
        <authorList>
            <person name="Nicholson A.C."/>
        </authorList>
    </citation>
    <scope>NUCLEOTIDE SEQUENCE [LARGE SCALE GENOMIC DNA]</scope>
    <source>
        <strain evidence="5 6">DSM 45078</strain>
    </source>
</reference>
<name>A0A846XJZ4_9NOCA</name>
<keyword evidence="2" id="KW-0238">DNA-binding</keyword>
<dbReference type="SUPFAM" id="SSF46785">
    <property type="entry name" value="Winged helix' DNA-binding domain"/>
    <property type="match status" value="1"/>
</dbReference>